<comment type="similarity">
    <text evidence="2">Belongs to the plakin or cytolinker family.</text>
</comment>
<dbReference type="EMBL" id="CAJHUB010000442">
    <property type="protein sequence ID" value="CAD7666150.1"/>
    <property type="molecule type" value="Genomic_DNA"/>
</dbReference>
<evidence type="ECO:0000256" key="7">
    <source>
        <dbReference type="SAM" id="MobiDB-lite"/>
    </source>
</evidence>
<dbReference type="GO" id="GO:0042060">
    <property type="term" value="P:wound healing"/>
    <property type="evidence" value="ECO:0007669"/>
    <property type="project" value="TreeGrafter"/>
</dbReference>
<dbReference type="PANTHER" id="PTHR23169:SF21">
    <property type="entry name" value="EPIPLAKIN"/>
    <property type="match status" value="1"/>
</dbReference>
<sequence length="1597" mass="170877">MLQLAAGAPPGPACRHHGGQAGPPAGPAVPVWDVLASSYVSGATREQLLAGFGSGALGLAALTRRLTTIIEEVEAAGGPERAPGDAAGVQQEPRPAGPGGSDGGRGAGPSPGEAATEPAGGPQEQALRAATMEVQAGPLRGQRPSVWDVLFSSYLSRARRDELLAQHAAGALALPGLVAILTRAVEEAEERLSKVTFRGLRRQVSASELRSSGILGPETLRDLAQGTKTPQEVTEMDSVKRYLRGTSCIAGVLVPAKDEPGRQEKMSVYQAMWKGVLRPGTALVLLEAQAATGFLIDPVRNQGLTVEEAVAAGLVGGEIQDKLLSAERAVTGYTDPYTGEQISLFQAMQKELIVRDHGIRLLEAQVATGGIIDPVHSHRLPVDVAYQRGYFDEEMNRVLADPSDDTKGFFDPNTHENLTYVQLLRRCVLDPDTGLYMLQLAAGGSAVHQLSEELRGALRDARVAPGPGVAQGQSVSVWELLFYREVPEGERQDLLRRYRAGSLTAHEVGAALTALLARRDPASPGARPPDPRGALRAATMEVKLGRLRGPAVPVWDVLASSYVSGATREQLLAGFGSGALGLAALTRRLTTIIEEVEAAGGPERAPGDAAGVQQEPRPAGPGGSDGGRGAGPSPGEAATEPAGGPQEQALRAATMEVQAGPLRGQRPSVWDVLFSSYLSRARRDELLAQHAAGALALPGLVAILTRAVEEAEERLSKVTFRGLRRQVSASELRSSGILGPETLRDLAQGTKTPQEVTEMDSVKRYLRGTSCIAGVLVPAKDEPGRQEKMSVYQAMWKGVLRPGTALVLLEAQAATGFLIDPVRNQGLTVEEAVAAGLVGGEIQDKLLSAERAVTGYTDPYTGEQISLFQAMQKELIVRDHGIRLLEAQVATGGIIDPVHSHRLPVDVAYQRGYFDEEMNRVLADPSDDTKGFFDPNTHENLTYALRAATMEVQAGPLRGQRPSVWDVLFSSYLSRARRDELLAQHAAGALALPGLVAILTRAVEEAEERLSKVTFRGLRRQVSASELRSSGILGPETLRDLAQGTKTPQEVTEMDSVKRYLRGTSCIAGVLVPAKDEPGRQEKMSVYQAMWKGAQAATGFLIDPVRNQGLTVEEAVAAGLVGGEIQDKLLSAERAVTGYTDPYTGEQISLFQAMQKELIVRDHGIRLLEAQVATGGIIDPVHSHRLPVDVAYQRGYFDEEMNRVLADPSDDTKGFFDPNTHENLTYVQLLRRCVLDPDTGLYMLQLAAGAPPGPACRHHGGQAGPPAGAGGARALRAATMEVQAGPLRGQRPSVWDVLFSSYLSRARRDELLAQHAAGALALPGLVAILTRAVEEAEERLSKVTFRGLRRQVSASELRSSGILGPETLRDLAQGTKTPQEVTEMDSVKRYLRGTSCIAGVLVPAKDEPGRQEKMSVYQAMWKGVLRPGTALVLLEAQAATGFLIDPVRNQGLTVEEAVAAGLVGGEIQDKLLSAERAVTGYTDPYTGEQISLFQAMQKELIVRDHGIRLLEAQVATGGIIDPVHSHRLPVDVAYQRGYFDEEMNRVLADPSDDTKGFFDPNTHENLTYVQLLRRCVLDPDTGLYMLQLAAGAPPCTS</sequence>
<dbReference type="GO" id="GO:0042995">
    <property type="term" value="C:cell projection"/>
    <property type="evidence" value="ECO:0007669"/>
    <property type="project" value="UniProtKB-SubCell"/>
</dbReference>
<evidence type="ECO:0000256" key="6">
    <source>
        <dbReference type="ARBA" id="ARBA00023054"/>
    </source>
</evidence>
<evidence type="ECO:0000256" key="5">
    <source>
        <dbReference type="ARBA" id="ARBA00022949"/>
    </source>
</evidence>
<comment type="subcellular location">
    <subcellularLocation>
        <location evidence="1">Cell junction</location>
    </subcellularLocation>
</comment>
<dbReference type="FunFam" id="3.90.1290.10:FF:000001">
    <property type="entry name" value="Plectin a"/>
    <property type="match status" value="4"/>
</dbReference>
<feature type="region of interest" description="Disordered" evidence="7">
    <location>
        <begin position="74"/>
        <end position="122"/>
    </location>
</feature>
<accession>A0A811XVV9</accession>
<keyword evidence="4" id="KW-0677">Repeat</keyword>
<dbReference type="GO" id="GO:0016020">
    <property type="term" value="C:membrane"/>
    <property type="evidence" value="ECO:0007669"/>
    <property type="project" value="TreeGrafter"/>
</dbReference>
<evidence type="ECO:0000256" key="2">
    <source>
        <dbReference type="ARBA" id="ARBA00009109"/>
    </source>
</evidence>
<dbReference type="GO" id="GO:1990254">
    <property type="term" value="F:keratin filament binding"/>
    <property type="evidence" value="ECO:0007669"/>
    <property type="project" value="TreeGrafter"/>
</dbReference>
<evidence type="ECO:0000256" key="4">
    <source>
        <dbReference type="ARBA" id="ARBA00022737"/>
    </source>
</evidence>
<dbReference type="Pfam" id="PF00681">
    <property type="entry name" value="Plectin"/>
    <property type="match status" value="8"/>
</dbReference>
<organism evidence="8 9">
    <name type="scientific">Nyctereutes procyonoides</name>
    <name type="common">Raccoon dog</name>
    <name type="synonym">Canis procyonoides</name>
    <dbReference type="NCBI Taxonomy" id="34880"/>
    <lineage>
        <taxon>Eukaryota</taxon>
        <taxon>Metazoa</taxon>
        <taxon>Chordata</taxon>
        <taxon>Craniata</taxon>
        <taxon>Vertebrata</taxon>
        <taxon>Euteleostomi</taxon>
        <taxon>Mammalia</taxon>
        <taxon>Eutheria</taxon>
        <taxon>Laurasiatheria</taxon>
        <taxon>Carnivora</taxon>
        <taxon>Caniformia</taxon>
        <taxon>Canidae</taxon>
        <taxon>Nyctereutes</taxon>
    </lineage>
</organism>
<comment type="caution">
    <text evidence="8">The sequence shown here is derived from an EMBL/GenBank/DDBJ whole genome shotgun (WGS) entry which is preliminary data.</text>
</comment>
<dbReference type="InterPro" id="IPR001101">
    <property type="entry name" value="Plectin_repeat"/>
</dbReference>
<feature type="compositionally biased region" description="Gly residues" evidence="7">
    <location>
        <begin position="620"/>
        <end position="632"/>
    </location>
</feature>
<dbReference type="InterPro" id="IPR043197">
    <property type="entry name" value="Plakin"/>
</dbReference>
<keyword evidence="9" id="KW-1185">Reference proteome</keyword>
<dbReference type="Proteomes" id="UP000645828">
    <property type="component" value="Unassembled WGS sequence"/>
</dbReference>
<proteinExistence type="inferred from homology"/>
<feature type="region of interest" description="Disordered" evidence="7">
    <location>
        <begin position="1"/>
        <end position="25"/>
    </location>
</feature>
<dbReference type="SUPFAM" id="SSF75399">
    <property type="entry name" value="Plakin repeat"/>
    <property type="match status" value="4"/>
</dbReference>
<protein>
    <submittedName>
        <fullName evidence="8">(raccoon dog) hypothetical protein</fullName>
    </submittedName>
</protein>
<feature type="region of interest" description="Disordered" evidence="7">
    <location>
        <begin position="597"/>
        <end position="645"/>
    </location>
</feature>
<dbReference type="InterPro" id="IPR035915">
    <property type="entry name" value="Plakin_repeat_sf"/>
</dbReference>
<keyword evidence="3" id="KW-0597">Phosphoprotein</keyword>
<name>A0A811XVV9_NYCPR</name>
<evidence type="ECO:0000313" key="9">
    <source>
        <dbReference type="Proteomes" id="UP000645828"/>
    </source>
</evidence>
<evidence type="ECO:0000256" key="1">
    <source>
        <dbReference type="ARBA" id="ARBA00004282"/>
    </source>
</evidence>
<keyword evidence="6" id="KW-0175">Coiled coil</keyword>
<gene>
    <name evidence="8" type="ORF">NYPRO_LOCUS18</name>
</gene>
<dbReference type="GO" id="GO:0005737">
    <property type="term" value="C:cytoplasm"/>
    <property type="evidence" value="ECO:0007669"/>
    <property type="project" value="TreeGrafter"/>
</dbReference>
<dbReference type="SMART" id="SM00250">
    <property type="entry name" value="PLEC"/>
    <property type="match status" value="19"/>
</dbReference>
<dbReference type="GO" id="GO:0070161">
    <property type="term" value="C:anchoring junction"/>
    <property type="evidence" value="ECO:0007669"/>
    <property type="project" value="UniProtKB-SubCell"/>
</dbReference>
<dbReference type="GO" id="GO:0045095">
    <property type="term" value="C:keratin filament"/>
    <property type="evidence" value="ECO:0007669"/>
    <property type="project" value="TreeGrafter"/>
</dbReference>
<dbReference type="PANTHER" id="PTHR23169">
    <property type="entry name" value="ENVOPLAKIN"/>
    <property type="match status" value="1"/>
</dbReference>
<reference evidence="8" key="1">
    <citation type="submission" date="2020-12" db="EMBL/GenBank/DDBJ databases">
        <authorList>
            <consortium name="Molecular Ecology Group"/>
        </authorList>
    </citation>
    <scope>NUCLEOTIDE SEQUENCE</scope>
    <source>
        <strain evidence="8">TBG_1078</strain>
    </source>
</reference>
<keyword evidence="5" id="KW-0965">Cell junction</keyword>
<evidence type="ECO:0000313" key="8">
    <source>
        <dbReference type="EMBL" id="CAD7666150.1"/>
    </source>
</evidence>
<dbReference type="GO" id="GO:0045110">
    <property type="term" value="P:intermediate filament bundle assembly"/>
    <property type="evidence" value="ECO:0007669"/>
    <property type="project" value="TreeGrafter"/>
</dbReference>
<feature type="compositionally biased region" description="Gly residues" evidence="7">
    <location>
        <begin position="97"/>
        <end position="109"/>
    </location>
</feature>
<dbReference type="Gene3D" id="3.90.1290.10">
    <property type="entry name" value="Plakin repeat"/>
    <property type="match status" value="4"/>
</dbReference>
<dbReference type="GO" id="GO:0005198">
    <property type="term" value="F:structural molecule activity"/>
    <property type="evidence" value="ECO:0007669"/>
    <property type="project" value="TreeGrafter"/>
</dbReference>
<evidence type="ECO:0000256" key="3">
    <source>
        <dbReference type="ARBA" id="ARBA00022553"/>
    </source>
</evidence>